<accession>A0A9D1WCG2</accession>
<organism evidence="2 3">
    <name type="scientific">Candidatus Sphingobacterium stercoripullorum</name>
    <dbReference type="NCBI Taxonomy" id="2838759"/>
    <lineage>
        <taxon>Bacteria</taxon>
        <taxon>Pseudomonadati</taxon>
        <taxon>Bacteroidota</taxon>
        <taxon>Sphingobacteriia</taxon>
        <taxon>Sphingobacteriales</taxon>
        <taxon>Sphingobacteriaceae</taxon>
        <taxon>Sphingobacterium</taxon>
    </lineage>
</organism>
<dbReference type="Proteomes" id="UP000824156">
    <property type="component" value="Unassembled WGS sequence"/>
</dbReference>
<proteinExistence type="predicted"/>
<dbReference type="EMBL" id="DXEZ01000339">
    <property type="protein sequence ID" value="HIX55772.1"/>
    <property type="molecule type" value="Genomic_DNA"/>
</dbReference>
<protein>
    <submittedName>
        <fullName evidence="2">DUF4974 domain-containing protein</fullName>
    </submittedName>
</protein>
<feature type="domain" description="Protein FecR C-terminal" evidence="1">
    <location>
        <begin position="39"/>
        <end position="107"/>
    </location>
</feature>
<sequence length="110" mass="12388">NAFFIKLAPGYEAASLSGGDPVVSKIENASKTVSWMKGDLVFDDDTIYEVMNKIARRYDLEVEYASLDIQGEFTGRVSSRQSLENMLNTLSKITKLNIERDGRRVVIQDH</sequence>
<dbReference type="AlphaFoldDB" id="A0A9D1WCG2"/>
<reference evidence="2" key="1">
    <citation type="journal article" date="2021" name="PeerJ">
        <title>Extensive microbial diversity within the chicken gut microbiome revealed by metagenomics and culture.</title>
        <authorList>
            <person name="Gilroy R."/>
            <person name="Ravi A."/>
            <person name="Getino M."/>
            <person name="Pursley I."/>
            <person name="Horton D.L."/>
            <person name="Alikhan N.F."/>
            <person name="Baker D."/>
            <person name="Gharbi K."/>
            <person name="Hall N."/>
            <person name="Watson M."/>
            <person name="Adriaenssens E.M."/>
            <person name="Foster-Nyarko E."/>
            <person name="Jarju S."/>
            <person name="Secka A."/>
            <person name="Antonio M."/>
            <person name="Oren A."/>
            <person name="Chaudhuri R.R."/>
            <person name="La Ragione R."/>
            <person name="Hildebrand F."/>
            <person name="Pallen M.J."/>
        </authorList>
    </citation>
    <scope>NUCLEOTIDE SEQUENCE</scope>
    <source>
        <strain evidence="2">1719</strain>
    </source>
</reference>
<name>A0A9D1WCG2_9SPHI</name>
<comment type="caution">
    <text evidence="2">The sequence shown here is derived from an EMBL/GenBank/DDBJ whole genome shotgun (WGS) entry which is preliminary data.</text>
</comment>
<gene>
    <name evidence="2" type="ORF">H9853_12185</name>
</gene>
<evidence type="ECO:0000259" key="1">
    <source>
        <dbReference type="Pfam" id="PF16344"/>
    </source>
</evidence>
<reference evidence="2" key="2">
    <citation type="submission" date="2021-04" db="EMBL/GenBank/DDBJ databases">
        <authorList>
            <person name="Gilroy R."/>
        </authorList>
    </citation>
    <scope>NUCLEOTIDE SEQUENCE</scope>
    <source>
        <strain evidence="2">1719</strain>
    </source>
</reference>
<feature type="non-terminal residue" evidence="2">
    <location>
        <position position="1"/>
    </location>
</feature>
<dbReference type="Pfam" id="PF16344">
    <property type="entry name" value="FecR_C"/>
    <property type="match status" value="1"/>
</dbReference>
<evidence type="ECO:0000313" key="2">
    <source>
        <dbReference type="EMBL" id="HIX55772.1"/>
    </source>
</evidence>
<dbReference type="Gene3D" id="3.55.50.30">
    <property type="match status" value="1"/>
</dbReference>
<dbReference type="InterPro" id="IPR032508">
    <property type="entry name" value="FecR_C"/>
</dbReference>
<evidence type="ECO:0000313" key="3">
    <source>
        <dbReference type="Proteomes" id="UP000824156"/>
    </source>
</evidence>